<comment type="caution">
    <text evidence="2">The sequence shown here is derived from an EMBL/GenBank/DDBJ whole genome shotgun (WGS) entry which is preliminary data.</text>
</comment>
<evidence type="ECO:0000313" key="2">
    <source>
        <dbReference type="EMBL" id="TWE13408.1"/>
    </source>
</evidence>
<dbReference type="InterPro" id="IPR025327">
    <property type="entry name" value="DUF4233"/>
</dbReference>
<proteinExistence type="predicted"/>
<evidence type="ECO:0000313" key="3">
    <source>
        <dbReference type="Proteomes" id="UP000318297"/>
    </source>
</evidence>
<organism evidence="2 3">
    <name type="scientific">Rudaeicoccus suwonensis</name>
    <dbReference type="NCBI Taxonomy" id="657409"/>
    <lineage>
        <taxon>Bacteria</taxon>
        <taxon>Bacillati</taxon>
        <taxon>Actinomycetota</taxon>
        <taxon>Actinomycetes</taxon>
        <taxon>Micrococcales</taxon>
        <taxon>Dermacoccaceae</taxon>
        <taxon>Rudaeicoccus</taxon>
    </lineage>
</organism>
<dbReference type="AlphaFoldDB" id="A0A561ECQ9"/>
<feature type="transmembrane region" description="Helical" evidence="1">
    <location>
        <begin position="80"/>
        <end position="109"/>
    </location>
</feature>
<name>A0A561ECQ9_9MICO</name>
<keyword evidence="3" id="KW-1185">Reference proteome</keyword>
<keyword evidence="1" id="KW-0812">Transmembrane</keyword>
<evidence type="ECO:0000256" key="1">
    <source>
        <dbReference type="SAM" id="Phobius"/>
    </source>
</evidence>
<dbReference type="OrthoDB" id="3267755at2"/>
<keyword evidence="1" id="KW-0472">Membrane</keyword>
<gene>
    <name evidence="2" type="ORF">BKA23_2238</name>
</gene>
<dbReference type="RefSeq" id="WP_145227964.1">
    <property type="nucleotide sequence ID" value="NZ_VIVQ01000001.1"/>
</dbReference>
<feature type="transmembrane region" description="Helical" evidence="1">
    <location>
        <begin position="18"/>
        <end position="39"/>
    </location>
</feature>
<feature type="transmembrane region" description="Helical" evidence="1">
    <location>
        <begin position="51"/>
        <end position="68"/>
    </location>
</feature>
<reference evidence="2 3" key="1">
    <citation type="submission" date="2019-06" db="EMBL/GenBank/DDBJ databases">
        <title>Sequencing the genomes of 1000 actinobacteria strains.</title>
        <authorList>
            <person name="Klenk H.-P."/>
        </authorList>
    </citation>
    <scope>NUCLEOTIDE SEQUENCE [LARGE SCALE GENOMIC DNA]</scope>
    <source>
        <strain evidence="2 3">DSM 19560</strain>
    </source>
</reference>
<protein>
    <submittedName>
        <fullName evidence="2">Uncharacterized protein DUF4233</fullName>
    </submittedName>
</protein>
<dbReference type="Pfam" id="PF14017">
    <property type="entry name" value="DUF4233"/>
    <property type="match status" value="1"/>
</dbReference>
<sequence>MIGTLLVHGVGERMTRRFAGIVVGSQTLVVFFGALVAYAIGKSQGNTDHTAYLFVGIALALVCLVAAGNLRRPWGVTVGWIVQILTIASSVVVPMMLIVGVMFLALWILALSQGRKMDRLTRTYLRDHP</sequence>
<dbReference type="EMBL" id="VIVQ01000001">
    <property type="protein sequence ID" value="TWE13408.1"/>
    <property type="molecule type" value="Genomic_DNA"/>
</dbReference>
<dbReference type="Proteomes" id="UP000318297">
    <property type="component" value="Unassembled WGS sequence"/>
</dbReference>
<keyword evidence="1" id="KW-1133">Transmembrane helix</keyword>
<accession>A0A561ECQ9</accession>